<organism evidence="1 2">
    <name type="scientific">Hortaea werneckii EXF-2000</name>
    <dbReference type="NCBI Taxonomy" id="1157616"/>
    <lineage>
        <taxon>Eukaryota</taxon>
        <taxon>Fungi</taxon>
        <taxon>Dikarya</taxon>
        <taxon>Ascomycota</taxon>
        <taxon>Pezizomycotina</taxon>
        <taxon>Dothideomycetes</taxon>
        <taxon>Dothideomycetidae</taxon>
        <taxon>Mycosphaerellales</taxon>
        <taxon>Teratosphaeriaceae</taxon>
        <taxon>Hortaea</taxon>
    </lineage>
</organism>
<proteinExistence type="predicted"/>
<dbReference type="AlphaFoldDB" id="A0A1Z5T330"/>
<protein>
    <submittedName>
        <fullName evidence="1">Uncharacterized protein</fullName>
    </submittedName>
</protein>
<sequence>MSYLRVLRANGRDRARHVVEMRLHADSDSGQEAVVLRRTTFCPGSNRLFEVQLHVGHDFKLYSSDGVELVISIGDLTYMLIPVTHTQRWVLERPPGGHIADDYTLNILRVWNPQGGHTDLPLKFPRANPTPGQGNQEENVRDGEFADTGKVVFSIRRFKKLQKDYDATSQPTTILVQNTDHPDDDYDEWMSQNPTLLREVRKLIIRSDYINGLGGVNGRIYRYVVEILPDPTGVTKKPLAHPMGGLPSGPQLSQEAEAWGVVPHSTASMYGNMHAVPSGGGRPTQFMPETRSLHRQHLLTRDCLA</sequence>
<dbReference type="EMBL" id="MUNK01000141">
    <property type="protein sequence ID" value="OTA30378.1"/>
    <property type="molecule type" value="Genomic_DNA"/>
</dbReference>
<dbReference type="OrthoDB" id="3874976at2759"/>
<evidence type="ECO:0000313" key="1">
    <source>
        <dbReference type="EMBL" id="OTA30378.1"/>
    </source>
</evidence>
<dbReference type="Proteomes" id="UP000194280">
    <property type="component" value="Unassembled WGS sequence"/>
</dbReference>
<dbReference type="InParanoid" id="A0A1Z5T330"/>
<dbReference type="VEuPathDB" id="FungiDB:BTJ68_09162"/>
<evidence type="ECO:0000313" key="2">
    <source>
        <dbReference type="Proteomes" id="UP000194280"/>
    </source>
</evidence>
<comment type="caution">
    <text evidence="1">The sequence shown here is derived from an EMBL/GenBank/DDBJ whole genome shotgun (WGS) entry which is preliminary data.</text>
</comment>
<name>A0A1Z5T330_HORWE</name>
<gene>
    <name evidence="1" type="ORF">BTJ68_09162</name>
</gene>
<accession>A0A1Z5T330</accession>
<keyword evidence="2" id="KW-1185">Reference proteome</keyword>
<reference evidence="1 2" key="1">
    <citation type="submission" date="2017-01" db="EMBL/GenBank/DDBJ databases">
        <title>The recent genome duplication of the halophilic yeast Hortaea werneckii: insights from long-read sequencing.</title>
        <authorList>
            <person name="Sinha S."/>
            <person name="Flibotte S."/>
            <person name="Neira M."/>
            <person name="Lenassi M."/>
            <person name="Gostincar C."/>
            <person name="Stajich J.E."/>
            <person name="Nislow C.E."/>
        </authorList>
    </citation>
    <scope>NUCLEOTIDE SEQUENCE [LARGE SCALE GENOMIC DNA]</scope>
    <source>
        <strain evidence="1 2">EXF-2000</strain>
    </source>
</reference>